<evidence type="ECO:0000256" key="2">
    <source>
        <dbReference type="ARBA" id="ARBA00022980"/>
    </source>
</evidence>
<keyword evidence="3 5" id="KW-0687">Ribonucleoprotein</keyword>
<dbReference type="GO" id="GO:0005840">
    <property type="term" value="C:ribosome"/>
    <property type="evidence" value="ECO:0007669"/>
    <property type="project" value="UniProtKB-KW"/>
</dbReference>
<gene>
    <name evidence="5" type="primary">rplJ</name>
    <name evidence="6" type="ORF">A2573_00660</name>
</gene>
<dbReference type="InterPro" id="IPR001790">
    <property type="entry name" value="Ribosomal_uL10"/>
</dbReference>
<dbReference type="GO" id="GO:1990904">
    <property type="term" value="C:ribonucleoprotein complex"/>
    <property type="evidence" value="ECO:0007669"/>
    <property type="project" value="UniProtKB-KW"/>
</dbReference>
<dbReference type="Gene3D" id="6.10.250.290">
    <property type="match status" value="1"/>
</dbReference>
<keyword evidence="5" id="KW-0694">RNA-binding</keyword>
<evidence type="ECO:0000256" key="1">
    <source>
        <dbReference type="ARBA" id="ARBA00008889"/>
    </source>
</evidence>
<dbReference type="Gene3D" id="3.30.70.1730">
    <property type="match status" value="1"/>
</dbReference>
<evidence type="ECO:0000256" key="3">
    <source>
        <dbReference type="ARBA" id="ARBA00023274"/>
    </source>
</evidence>
<dbReference type="CDD" id="cd05797">
    <property type="entry name" value="Ribosomal_L10"/>
    <property type="match status" value="1"/>
</dbReference>
<dbReference type="InterPro" id="IPR043141">
    <property type="entry name" value="Ribosomal_uL10-like_sf"/>
</dbReference>
<dbReference type="GO" id="GO:0006412">
    <property type="term" value="P:translation"/>
    <property type="evidence" value="ECO:0007669"/>
    <property type="project" value="UniProtKB-UniRule"/>
</dbReference>
<dbReference type="NCBIfam" id="NF000955">
    <property type="entry name" value="PRK00099.1-1"/>
    <property type="match status" value="1"/>
</dbReference>
<dbReference type="InterPro" id="IPR047865">
    <property type="entry name" value="Ribosomal_uL10_bac_type"/>
</dbReference>
<dbReference type="Proteomes" id="UP000177596">
    <property type="component" value="Unassembled WGS sequence"/>
</dbReference>
<evidence type="ECO:0000313" key="7">
    <source>
        <dbReference type="Proteomes" id="UP000177596"/>
    </source>
</evidence>
<comment type="similarity">
    <text evidence="1 5">Belongs to the universal ribosomal protein uL10 family.</text>
</comment>
<dbReference type="EMBL" id="MGIL01000022">
    <property type="protein sequence ID" value="OGM87762.1"/>
    <property type="molecule type" value="Genomic_DNA"/>
</dbReference>
<keyword evidence="5" id="KW-0699">rRNA-binding</keyword>
<evidence type="ECO:0000256" key="4">
    <source>
        <dbReference type="ARBA" id="ARBA00035202"/>
    </source>
</evidence>
<dbReference type="InterPro" id="IPR022973">
    <property type="entry name" value="Ribosomal_uL10_bac"/>
</dbReference>
<organism evidence="6 7">
    <name type="scientific">Candidatus Woesebacteria bacterium RIFOXYD1_FULL_43_18</name>
    <dbReference type="NCBI Taxonomy" id="1802551"/>
    <lineage>
        <taxon>Bacteria</taxon>
        <taxon>Candidatus Woeseibacteriota</taxon>
    </lineage>
</organism>
<dbReference type="PANTHER" id="PTHR11560">
    <property type="entry name" value="39S RIBOSOMAL PROTEIN L10, MITOCHONDRIAL"/>
    <property type="match status" value="1"/>
</dbReference>
<dbReference type="Pfam" id="PF00466">
    <property type="entry name" value="Ribosomal_L10"/>
    <property type="match status" value="1"/>
</dbReference>
<comment type="caution">
    <text evidence="6">The sequence shown here is derived from an EMBL/GenBank/DDBJ whole genome shotgun (WGS) entry which is preliminary data.</text>
</comment>
<reference evidence="6 7" key="1">
    <citation type="journal article" date="2016" name="Nat. Commun.">
        <title>Thousands of microbial genomes shed light on interconnected biogeochemical processes in an aquifer system.</title>
        <authorList>
            <person name="Anantharaman K."/>
            <person name="Brown C.T."/>
            <person name="Hug L.A."/>
            <person name="Sharon I."/>
            <person name="Castelle C.J."/>
            <person name="Probst A.J."/>
            <person name="Thomas B.C."/>
            <person name="Singh A."/>
            <person name="Wilkins M.J."/>
            <person name="Karaoz U."/>
            <person name="Brodie E.L."/>
            <person name="Williams K.H."/>
            <person name="Hubbard S.S."/>
            <person name="Banfield J.F."/>
        </authorList>
    </citation>
    <scope>NUCLEOTIDE SEQUENCE [LARGE SCALE GENOMIC DNA]</scope>
</reference>
<sequence>MKKAEKIIFVDNLKEELKDAKSVVLVNYAGLAVKPQQELKRRLAEVGGKMIVVKNTLLSRAGEAAGFDSKTLTDEVLSGQTALIVATDDPVAPIQTLGKFAKEFEVPKFKIGVVEGSFQDTASLTKLAALPGRDALLGQLLGTLMAPKYGLVQTLNGNLQKLVYVLSQASKKGSGVN</sequence>
<proteinExistence type="inferred from homology"/>
<evidence type="ECO:0000313" key="6">
    <source>
        <dbReference type="EMBL" id="OGM87762.1"/>
    </source>
</evidence>
<dbReference type="GO" id="GO:0070180">
    <property type="term" value="F:large ribosomal subunit rRNA binding"/>
    <property type="evidence" value="ECO:0007669"/>
    <property type="project" value="UniProtKB-UniRule"/>
</dbReference>
<evidence type="ECO:0000256" key="5">
    <source>
        <dbReference type="HAMAP-Rule" id="MF_00362"/>
    </source>
</evidence>
<comment type="subunit">
    <text evidence="5">Part of the ribosomal stalk of the 50S ribosomal subunit. The N-terminus interacts with L11 and the large rRNA to form the base of the stalk. The C-terminus forms an elongated spine to which L12 dimers bind in a sequential fashion forming a multimeric L10(L12)X complex.</text>
</comment>
<dbReference type="AlphaFoldDB" id="A0A1F8DH63"/>
<dbReference type="HAMAP" id="MF_00362">
    <property type="entry name" value="Ribosomal_uL10"/>
    <property type="match status" value="1"/>
</dbReference>
<name>A0A1F8DH63_9BACT</name>
<keyword evidence="2 5" id="KW-0689">Ribosomal protein</keyword>
<protein>
    <recommendedName>
        <fullName evidence="4 5">Large ribosomal subunit protein uL10</fullName>
    </recommendedName>
</protein>
<dbReference type="SUPFAM" id="SSF160369">
    <property type="entry name" value="Ribosomal protein L10-like"/>
    <property type="match status" value="1"/>
</dbReference>
<accession>A0A1F8DH63</accession>
<comment type="function">
    <text evidence="5">Forms part of the ribosomal stalk, playing a central role in the interaction of the ribosome with GTP-bound translation factors.</text>
</comment>